<reference evidence="1" key="1">
    <citation type="submission" date="2021-01" db="EMBL/GenBank/DDBJ databases">
        <title>Chromosome-level genome assembly of a human fungal pathogen reveals clustering of transcriptionally co-regulated genes.</title>
        <authorList>
            <person name="Voorhies M."/>
            <person name="Cohen S."/>
            <person name="Shea T.P."/>
            <person name="Petrus S."/>
            <person name="Munoz J.F."/>
            <person name="Poplawski S."/>
            <person name="Goldman W.E."/>
            <person name="Michael T."/>
            <person name="Cuomo C.A."/>
            <person name="Sil A."/>
            <person name="Beyhan S."/>
        </authorList>
    </citation>
    <scope>NUCLEOTIDE SEQUENCE</scope>
    <source>
        <strain evidence="1">WU24</strain>
    </source>
</reference>
<proteinExistence type="predicted"/>
<evidence type="ECO:0000313" key="2">
    <source>
        <dbReference type="Proteomes" id="UP000663671"/>
    </source>
</evidence>
<evidence type="ECO:0000313" key="1">
    <source>
        <dbReference type="EMBL" id="QSS63677.1"/>
    </source>
</evidence>
<sequence>MADEFVACFWRNLDTLPKCYGLLVTASLGSIAFRQYRLQKITLRIETPSNNLHDGDDVTAAANLDAVIGEADYVPAEIYGAHSGTGAVYGNCIRVSDIPTPNASYRTVLVGTSSIHVNVQRFD</sequence>
<gene>
    <name evidence="1" type="ORF">I7I51_00736</name>
</gene>
<dbReference type="Proteomes" id="UP000663671">
    <property type="component" value="Chromosome 1"/>
</dbReference>
<accession>A0A8A1MHT6</accession>
<protein>
    <submittedName>
        <fullName evidence="1">Uncharacterized protein</fullName>
    </submittedName>
</protein>
<dbReference type="AlphaFoldDB" id="A0A8A1MHT6"/>
<dbReference type="EMBL" id="CP069114">
    <property type="protein sequence ID" value="QSS63677.1"/>
    <property type="molecule type" value="Genomic_DNA"/>
</dbReference>
<dbReference type="VEuPathDB" id="FungiDB:I7I51_00736"/>
<organism evidence="1 2">
    <name type="scientific">Ajellomyces capsulatus</name>
    <name type="common">Darling's disease fungus</name>
    <name type="synonym">Histoplasma capsulatum</name>
    <dbReference type="NCBI Taxonomy" id="5037"/>
    <lineage>
        <taxon>Eukaryota</taxon>
        <taxon>Fungi</taxon>
        <taxon>Dikarya</taxon>
        <taxon>Ascomycota</taxon>
        <taxon>Pezizomycotina</taxon>
        <taxon>Eurotiomycetes</taxon>
        <taxon>Eurotiomycetidae</taxon>
        <taxon>Onygenales</taxon>
        <taxon>Ajellomycetaceae</taxon>
        <taxon>Histoplasma</taxon>
    </lineage>
</organism>
<name>A0A8A1MHT6_AJECA</name>